<evidence type="ECO:0000313" key="1">
    <source>
        <dbReference type="EMBL" id="MBW0535584.1"/>
    </source>
</evidence>
<sequence>MDQLKKNLLTIHPIAKDFDDIYKREFNTEANCKAEANKYNKKRYDMTHKEPDFREGNQVLGSTLNLSNLKGPKELRDSFVEPFTIIKLIGEMQFMSGSQRNSPGNTKCSQ</sequence>
<keyword evidence="2" id="KW-1185">Reference proteome</keyword>
<dbReference type="Proteomes" id="UP000765509">
    <property type="component" value="Unassembled WGS sequence"/>
</dbReference>
<accession>A0A9Q3IEC1</accession>
<gene>
    <name evidence="1" type="ORF">O181_075299</name>
</gene>
<name>A0A9Q3IEC1_9BASI</name>
<protein>
    <submittedName>
        <fullName evidence="1">Uncharacterized protein</fullName>
    </submittedName>
</protein>
<organism evidence="1 2">
    <name type="scientific">Austropuccinia psidii MF-1</name>
    <dbReference type="NCBI Taxonomy" id="1389203"/>
    <lineage>
        <taxon>Eukaryota</taxon>
        <taxon>Fungi</taxon>
        <taxon>Dikarya</taxon>
        <taxon>Basidiomycota</taxon>
        <taxon>Pucciniomycotina</taxon>
        <taxon>Pucciniomycetes</taxon>
        <taxon>Pucciniales</taxon>
        <taxon>Sphaerophragmiaceae</taxon>
        <taxon>Austropuccinia</taxon>
    </lineage>
</organism>
<reference evidence="1" key="1">
    <citation type="submission" date="2021-03" db="EMBL/GenBank/DDBJ databases">
        <title>Draft genome sequence of rust myrtle Austropuccinia psidii MF-1, a brazilian biotype.</title>
        <authorList>
            <person name="Quecine M.C."/>
            <person name="Pachon D.M.R."/>
            <person name="Bonatelli M.L."/>
            <person name="Correr F.H."/>
            <person name="Franceschini L.M."/>
            <person name="Leite T.F."/>
            <person name="Margarido G.R.A."/>
            <person name="Almeida C.A."/>
            <person name="Ferrarezi J.A."/>
            <person name="Labate C.A."/>
        </authorList>
    </citation>
    <scope>NUCLEOTIDE SEQUENCE</scope>
    <source>
        <strain evidence="1">MF-1</strain>
    </source>
</reference>
<evidence type="ECO:0000313" key="2">
    <source>
        <dbReference type="Proteomes" id="UP000765509"/>
    </source>
</evidence>
<dbReference type="AlphaFoldDB" id="A0A9Q3IEC1"/>
<proteinExistence type="predicted"/>
<dbReference type="EMBL" id="AVOT02040383">
    <property type="protein sequence ID" value="MBW0535584.1"/>
    <property type="molecule type" value="Genomic_DNA"/>
</dbReference>
<dbReference type="OrthoDB" id="3158924at2759"/>
<comment type="caution">
    <text evidence="1">The sequence shown here is derived from an EMBL/GenBank/DDBJ whole genome shotgun (WGS) entry which is preliminary data.</text>
</comment>